<accession>A3ZNN9</accession>
<evidence type="ECO:0000313" key="2">
    <source>
        <dbReference type="Proteomes" id="UP000004358"/>
    </source>
</evidence>
<dbReference type="HOGENOM" id="CLU_2876849_0_0_0"/>
<dbReference type="EMBL" id="AANZ01000003">
    <property type="protein sequence ID" value="EAQ81934.1"/>
    <property type="molecule type" value="Genomic_DNA"/>
</dbReference>
<protein>
    <submittedName>
        <fullName evidence="1">Uncharacterized protein</fullName>
    </submittedName>
</protein>
<dbReference type="AlphaFoldDB" id="A3ZNN9"/>
<sequence length="63" mass="6902">MPGLQAALDHHWEVFKYSFDSLPGKGPWGSFLNSLDAQAVLDVVPSFSMLPLRNQGAAQQDTN</sequence>
<comment type="caution">
    <text evidence="1">The sequence shown here is derived from an EMBL/GenBank/DDBJ whole genome shotgun (WGS) entry which is preliminary data.</text>
</comment>
<gene>
    <name evidence="1" type="ORF">DSM3645_17320</name>
</gene>
<reference evidence="1 2" key="1">
    <citation type="submission" date="2006-02" db="EMBL/GenBank/DDBJ databases">
        <authorList>
            <person name="Amann R."/>
            <person name="Ferriera S."/>
            <person name="Johnson J."/>
            <person name="Kravitz S."/>
            <person name="Halpern A."/>
            <person name="Remington K."/>
            <person name="Beeson K."/>
            <person name="Tran B."/>
            <person name="Rogers Y.-H."/>
            <person name="Friedman R."/>
            <person name="Venter J.C."/>
        </authorList>
    </citation>
    <scope>NUCLEOTIDE SEQUENCE [LARGE SCALE GENOMIC DNA]</scope>
    <source>
        <strain evidence="1 2">DSM 3645</strain>
    </source>
</reference>
<dbReference type="Proteomes" id="UP000004358">
    <property type="component" value="Unassembled WGS sequence"/>
</dbReference>
<organism evidence="1 2">
    <name type="scientific">Blastopirellula marina DSM 3645</name>
    <dbReference type="NCBI Taxonomy" id="314230"/>
    <lineage>
        <taxon>Bacteria</taxon>
        <taxon>Pseudomonadati</taxon>
        <taxon>Planctomycetota</taxon>
        <taxon>Planctomycetia</taxon>
        <taxon>Pirellulales</taxon>
        <taxon>Pirellulaceae</taxon>
        <taxon>Blastopirellula</taxon>
    </lineage>
</organism>
<name>A3ZNN9_9BACT</name>
<proteinExistence type="predicted"/>
<evidence type="ECO:0000313" key="1">
    <source>
        <dbReference type="EMBL" id="EAQ81934.1"/>
    </source>
</evidence>